<proteinExistence type="predicted"/>
<protein>
    <submittedName>
        <fullName evidence="6">ATP-grasp domain-containing protein</fullName>
    </submittedName>
</protein>
<evidence type="ECO:0000313" key="6">
    <source>
        <dbReference type="EMBL" id="MBC8360559.1"/>
    </source>
</evidence>
<evidence type="ECO:0000256" key="3">
    <source>
        <dbReference type="ARBA" id="ARBA00022840"/>
    </source>
</evidence>
<keyword evidence="1" id="KW-0436">Ligase</keyword>
<sequence length="391" mass="45030">MEFLYISPEFPPNYANFVLQLDKMNVNVWGIGEADFYFMPENMRSALKYYVRANLSSLVEVEKALEQLLSVKVSLGTPPQFDMVESHNEQWLHLEGFINKKYGIEGIKPQDLIRLKKKSAMKALFKKSGLPVARGELILDFKHGLQLANDLGYPLILKPDEGVGAGGIHKVIDEAQLRHLLSEISGEYLMEEFISGSIYSFDGLADRNGNLVFYTAHMFSQGIMETVNEGRHIYYFSLREIPPALEAFGRQCVKAFEVRERFFHIEFFQIAADRYIGLEVNMRPPGGFTTDMFNYACDIDIYRVWAELLVHQQTELPFTHRYHCCYASRKNNRRYLYDHDDIMARYCEFMIQVASVPGVFSSALGDIGYIFRSAELDDIFEITQFIHATES</sequence>
<dbReference type="GO" id="GO:0016874">
    <property type="term" value="F:ligase activity"/>
    <property type="evidence" value="ECO:0007669"/>
    <property type="project" value="UniProtKB-KW"/>
</dbReference>
<evidence type="ECO:0000256" key="2">
    <source>
        <dbReference type="ARBA" id="ARBA00022741"/>
    </source>
</evidence>
<dbReference type="PROSITE" id="PS50975">
    <property type="entry name" value="ATP_GRASP"/>
    <property type="match status" value="1"/>
</dbReference>
<dbReference type="PANTHER" id="PTHR43585:SF2">
    <property type="entry name" value="ATP-GRASP ENZYME FSQD"/>
    <property type="match status" value="1"/>
</dbReference>
<keyword evidence="2 4" id="KW-0547">Nucleotide-binding</keyword>
<dbReference type="Proteomes" id="UP000603434">
    <property type="component" value="Unassembled WGS sequence"/>
</dbReference>
<dbReference type="Gene3D" id="3.30.470.20">
    <property type="entry name" value="ATP-grasp fold, B domain"/>
    <property type="match status" value="1"/>
</dbReference>
<organism evidence="6 7">
    <name type="scientific">Candidatus Desulfatibia profunda</name>
    <dbReference type="NCBI Taxonomy" id="2841695"/>
    <lineage>
        <taxon>Bacteria</taxon>
        <taxon>Pseudomonadati</taxon>
        <taxon>Thermodesulfobacteriota</taxon>
        <taxon>Desulfobacteria</taxon>
        <taxon>Desulfobacterales</taxon>
        <taxon>Desulfobacterales incertae sedis</taxon>
        <taxon>Candidatus Desulfatibia</taxon>
    </lineage>
</organism>
<dbReference type="InterPro" id="IPR052032">
    <property type="entry name" value="ATP-dep_AA_Ligase"/>
</dbReference>
<keyword evidence="3 4" id="KW-0067">ATP-binding</keyword>
<gene>
    <name evidence="6" type="ORF">H8E23_04095</name>
</gene>
<dbReference type="Pfam" id="PF13535">
    <property type="entry name" value="ATP-grasp_4"/>
    <property type="match status" value="1"/>
</dbReference>
<dbReference type="AlphaFoldDB" id="A0A8J6NQR9"/>
<feature type="domain" description="ATP-grasp" evidence="5">
    <location>
        <begin position="122"/>
        <end position="310"/>
    </location>
</feature>
<dbReference type="Gene3D" id="3.30.1490.20">
    <property type="entry name" value="ATP-grasp fold, A domain"/>
    <property type="match status" value="1"/>
</dbReference>
<dbReference type="InterPro" id="IPR011761">
    <property type="entry name" value="ATP-grasp"/>
</dbReference>
<dbReference type="GO" id="GO:0046872">
    <property type="term" value="F:metal ion binding"/>
    <property type="evidence" value="ECO:0007669"/>
    <property type="project" value="InterPro"/>
</dbReference>
<comment type="caution">
    <text evidence="6">The sequence shown here is derived from an EMBL/GenBank/DDBJ whole genome shotgun (WGS) entry which is preliminary data.</text>
</comment>
<dbReference type="GO" id="GO:0005524">
    <property type="term" value="F:ATP binding"/>
    <property type="evidence" value="ECO:0007669"/>
    <property type="project" value="UniProtKB-UniRule"/>
</dbReference>
<reference evidence="6 7" key="1">
    <citation type="submission" date="2020-08" db="EMBL/GenBank/DDBJ databases">
        <title>Bridging the membrane lipid divide: bacteria of the FCB group superphylum have the potential to synthesize archaeal ether lipids.</title>
        <authorList>
            <person name="Villanueva L."/>
            <person name="Von Meijenfeldt F.A.B."/>
            <person name="Westbye A.B."/>
            <person name="Yadav S."/>
            <person name="Hopmans E.C."/>
            <person name="Dutilh B.E."/>
            <person name="Sinninghe Damste J.S."/>
        </authorList>
    </citation>
    <scope>NUCLEOTIDE SEQUENCE [LARGE SCALE GENOMIC DNA]</scope>
    <source>
        <strain evidence="6">NIOZ-UU30</strain>
    </source>
</reference>
<evidence type="ECO:0000313" key="7">
    <source>
        <dbReference type="Proteomes" id="UP000603434"/>
    </source>
</evidence>
<evidence type="ECO:0000256" key="1">
    <source>
        <dbReference type="ARBA" id="ARBA00022598"/>
    </source>
</evidence>
<accession>A0A8J6NQR9</accession>
<dbReference type="InterPro" id="IPR013815">
    <property type="entry name" value="ATP_grasp_subdomain_1"/>
</dbReference>
<name>A0A8J6NQR9_9BACT</name>
<dbReference type="PANTHER" id="PTHR43585">
    <property type="entry name" value="FUMIPYRROLE BIOSYNTHESIS PROTEIN C"/>
    <property type="match status" value="1"/>
</dbReference>
<evidence type="ECO:0000256" key="4">
    <source>
        <dbReference type="PROSITE-ProRule" id="PRU00409"/>
    </source>
</evidence>
<dbReference type="EMBL" id="JACNJH010000096">
    <property type="protein sequence ID" value="MBC8360559.1"/>
    <property type="molecule type" value="Genomic_DNA"/>
</dbReference>
<evidence type="ECO:0000259" key="5">
    <source>
        <dbReference type="PROSITE" id="PS50975"/>
    </source>
</evidence>
<dbReference type="SUPFAM" id="SSF56059">
    <property type="entry name" value="Glutathione synthetase ATP-binding domain-like"/>
    <property type="match status" value="1"/>
</dbReference>